<evidence type="ECO:0000313" key="1">
    <source>
        <dbReference type="Proteomes" id="UP000887580"/>
    </source>
</evidence>
<dbReference type="WBParaSite" id="PS1159_v2.g19734.t1">
    <property type="protein sequence ID" value="PS1159_v2.g19734.t1"/>
    <property type="gene ID" value="PS1159_v2.g19734"/>
</dbReference>
<reference evidence="2" key="1">
    <citation type="submission" date="2022-11" db="UniProtKB">
        <authorList>
            <consortium name="WormBaseParasite"/>
        </authorList>
    </citation>
    <scope>IDENTIFICATION</scope>
</reference>
<protein>
    <submittedName>
        <fullName evidence="2">Uncharacterized protein</fullName>
    </submittedName>
</protein>
<sequence length="186" mass="21709">MFQTKCNGFLIGGCIGPRKVFERYLNSDQKKELSKIVENNFDGRNRDQILIRIYVYLQKQLTVDQWQAIVPEIAAYQKLNISCSPYSQLLPPKYFKPLLKAVRRAIENKADRKKIKYLVEDYLDRVLFTQEFIKEYRKEPPFGELGSMVPGKTVLRPQQIRPMPIVKISAAATNPPKPLFPIVEFW</sequence>
<evidence type="ECO:0000313" key="2">
    <source>
        <dbReference type="WBParaSite" id="PS1159_v2.g19734.t1"/>
    </source>
</evidence>
<accession>A0AC35FQQ8</accession>
<proteinExistence type="predicted"/>
<name>A0AC35FQQ8_9BILA</name>
<dbReference type="Proteomes" id="UP000887580">
    <property type="component" value="Unplaced"/>
</dbReference>
<organism evidence="1 2">
    <name type="scientific">Panagrolaimus sp. PS1159</name>
    <dbReference type="NCBI Taxonomy" id="55785"/>
    <lineage>
        <taxon>Eukaryota</taxon>
        <taxon>Metazoa</taxon>
        <taxon>Ecdysozoa</taxon>
        <taxon>Nematoda</taxon>
        <taxon>Chromadorea</taxon>
        <taxon>Rhabditida</taxon>
        <taxon>Tylenchina</taxon>
        <taxon>Panagrolaimomorpha</taxon>
        <taxon>Panagrolaimoidea</taxon>
        <taxon>Panagrolaimidae</taxon>
        <taxon>Panagrolaimus</taxon>
    </lineage>
</organism>